<feature type="domain" description="SCP2" evidence="1">
    <location>
        <begin position="23"/>
        <end position="108"/>
    </location>
</feature>
<dbReference type="OrthoDB" id="9809312at2"/>
<dbReference type="EMBL" id="CP012678">
    <property type="protein sequence ID" value="ALF60399.1"/>
    <property type="molecule type" value="Genomic_DNA"/>
</dbReference>
<evidence type="ECO:0000313" key="2">
    <source>
        <dbReference type="EMBL" id="ALF60399.1"/>
    </source>
</evidence>
<organism evidence="2 3">
    <name type="scientific">Psychrobacter urativorans</name>
    <dbReference type="NCBI Taxonomy" id="45610"/>
    <lineage>
        <taxon>Bacteria</taxon>
        <taxon>Pseudomonadati</taxon>
        <taxon>Pseudomonadota</taxon>
        <taxon>Gammaproteobacteria</taxon>
        <taxon>Moraxellales</taxon>
        <taxon>Moraxellaceae</taxon>
        <taxon>Psychrobacter</taxon>
    </lineage>
</organism>
<keyword evidence="3" id="KW-1185">Reference proteome</keyword>
<sequence>MLDFLSDAWFEQVEQFGQEAGELNLPPALANMVINLKVADAEQDIEANFANGYLHRGLNADATATLLLDRKLLMSIITDFDMNEVMGAFMGGQIRVEGDMTQLMALQSARPSTEQKELFKRIRANTNMA</sequence>
<dbReference type="Pfam" id="PF02036">
    <property type="entry name" value="SCP2"/>
    <property type="match status" value="1"/>
</dbReference>
<dbReference type="Proteomes" id="UP000059847">
    <property type="component" value="Chromosome"/>
</dbReference>
<name>A0A0M4TW71_9GAMM</name>
<dbReference type="KEGG" id="pur:AOC03_10385"/>
<dbReference type="RefSeq" id="WP_062535764.1">
    <property type="nucleotide sequence ID" value="NZ_CP012678.1"/>
</dbReference>
<dbReference type="SUPFAM" id="SSF55718">
    <property type="entry name" value="SCP-like"/>
    <property type="match status" value="1"/>
</dbReference>
<dbReference type="Gene3D" id="3.30.1050.10">
    <property type="entry name" value="SCP2 sterol-binding domain"/>
    <property type="match status" value="1"/>
</dbReference>
<dbReference type="AlphaFoldDB" id="A0A0M4TW71"/>
<evidence type="ECO:0000259" key="1">
    <source>
        <dbReference type="Pfam" id="PF02036"/>
    </source>
</evidence>
<reference evidence="2 3" key="1">
    <citation type="submission" date="2015-09" db="EMBL/GenBank/DDBJ databases">
        <title>Complete genome of Psychrobacter urativorans R10.10B.</title>
        <authorList>
            <person name="See-Too W.S."/>
            <person name="Chan K.G."/>
        </authorList>
    </citation>
    <scope>NUCLEOTIDE SEQUENCE [LARGE SCALE GENOMIC DNA]</scope>
    <source>
        <strain evidence="2 3">R10.10B</strain>
    </source>
</reference>
<proteinExistence type="predicted"/>
<protein>
    <submittedName>
        <fullName evidence="2">SCP-2 sterol transfer family protein</fullName>
    </submittedName>
</protein>
<dbReference type="InterPro" id="IPR003033">
    <property type="entry name" value="SCP2_sterol-bd_dom"/>
</dbReference>
<dbReference type="InterPro" id="IPR036527">
    <property type="entry name" value="SCP2_sterol-bd_dom_sf"/>
</dbReference>
<evidence type="ECO:0000313" key="3">
    <source>
        <dbReference type="Proteomes" id="UP000059847"/>
    </source>
</evidence>
<accession>A0A0M4TW71</accession>
<gene>
    <name evidence="2" type="ORF">AOC03_10385</name>
</gene>